<dbReference type="Proteomes" id="UP000030763">
    <property type="component" value="Unassembled WGS sequence"/>
</dbReference>
<dbReference type="OrthoDB" id="364513at2759"/>
<evidence type="ECO:0000313" key="2">
    <source>
        <dbReference type="Proteomes" id="UP000030763"/>
    </source>
</evidence>
<sequence length="127" mass="14323">MQHSGQDGSCGCIVVDTPPSMDGCQDMILTYKVSHEDLKEFRMHEGDIIREVEFIADSISPEGLCNNINKEFLQAKLDALLLTDEAYTWLYMNFRLAPKWIGPAKVFLKSLLYILQQEGVLANDGKP</sequence>
<gene>
    <name evidence="1" type="ORF">EMWEY_00029340</name>
</gene>
<protein>
    <submittedName>
        <fullName evidence="1">Uncharacterized protein</fullName>
    </submittedName>
</protein>
<dbReference type="EMBL" id="HG719211">
    <property type="protein sequence ID" value="CDJ57070.1"/>
    <property type="molecule type" value="Genomic_DNA"/>
</dbReference>
<name>U6M601_EIMMA</name>
<accession>U6M601</accession>
<evidence type="ECO:0000313" key="1">
    <source>
        <dbReference type="EMBL" id="CDJ57070.1"/>
    </source>
</evidence>
<reference evidence="1" key="2">
    <citation type="submission" date="2013-10" db="EMBL/GenBank/DDBJ databases">
        <authorList>
            <person name="Aslett M."/>
        </authorList>
    </citation>
    <scope>NUCLEOTIDE SEQUENCE [LARGE SCALE GENOMIC DNA]</scope>
    <source>
        <strain evidence="1">Weybridge</strain>
    </source>
</reference>
<dbReference type="AlphaFoldDB" id="U6M601"/>
<dbReference type="GeneID" id="25336920"/>
<organism evidence="1 2">
    <name type="scientific">Eimeria maxima</name>
    <name type="common">Coccidian parasite</name>
    <dbReference type="NCBI Taxonomy" id="5804"/>
    <lineage>
        <taxon>Eukaryota</taxon>
        <taxon>Sar</taxon>
        <taxon>Alveolata</taxon>
        <taxon>Apicomplexa</taxon>
        <taxon>Conoidasida</taxon>
        <taxon>Coccidia</taxon>
        <taxon>Eucoccidiorida</taxon>
        <taxon>Eimeriorina</taxon>
        <taxon>Eimeriidae</taxon>
        <taxon>Eimeria</taxon>
    </lineage>
</organism>
<proteinExistence type="predicted"/>
<keyword evidence="2" id="KW-1185">Reference proteome</keyword>
<dbReference type="VEuPathDB" id="ToxoDB:EMWEY_00029340"/>
<dbReference type="RefSeq" id="XP_013333720.1">
    <property type="nucleotide sequence ID" value="XM_013478266.1"/>
</dbReference>
<reference evidence="1" key="1">
    <citation type="submission" date="2013-10" db="EMBL/GenBank/DDBJ databases">
        <title>Genomic analysis of the causative agents of coccidiosis in chickens.</title>
        <authorList>
            <person name="Reid A.J."/>
            <person name="Blake D."/>
            <person name="Billington K."/>
            <person name="Browne H."/>
            <person name="Dunn M."/>
            <person name="Hung S."/>
            <person name="Kawahara F."/>
            <person name="Miranda-Saavedra D."/>
            <person name="Mourier T."/>
            <person name="Nagra H."/>
            <person name="Otto T.D."/>
            <person name="Rawlings N."/>
            <person name="Sanchez A."/>
            <person name="Sanders M."/>
            <person name="Subramaniam C."/>
            <person name="Tay Y."/>
            <person name="Dear P."/>
            <person name="Doerig C."/>
            <person name="Gruber A."/>
            <person name="Parkinson J."/>
            <person name="Shirley M."/>
            <person name="Wan K.L."/>
            <person name="Berriman M."/>
            <person name="Tomley F."/>
            <person name="Pain A."/>
        </authorList>
    </citation>
    <scope>NUCLEOTIDE SEQUENCE [LARGE SCALE GENOMIC DNA]</scope>
    <source>
        <strain evidence="1">Weybridge</strain>
    </source>
</reference>